<feature type="region of interest" description="Disordered" evidence="1">
    <location>
        <begin position="152"/>
        <end position="176"/>
    </location>
</feature>
<evidence type="ECO:0000313" key="2">
    <source>
        <dbReference type="EMBL" id="KAF2453427.1"/>
    </source>
</evidence>
<feature type="region of interest" description="Disordered" evidence="1">
    <location>
        <begin position="97"/>
        <end position="120"/>
    </location>
</feature>
<feature type="region of interest" description="Disordered" evidence="1">
    <location>
        <begin position="1"/>
        <end position="62"/>
    </location>
</feature>
<name>A0A6A6NPI9_9PEZI</name>
<evidence type="ECO:0000313" key="3">
    <source>
        <dbReference type="Proteomes" id="UP000799766"/>
    </source>
</evidence>
<feature type="compositionally biased region" description="Low complexity" evidence="1">
    <location>
        <begin position="157"/>
        <end position="167"/>
    </location>
</feature>
<dbReference type="Proteomes" id="UP000799766">
    <property type="component" value="Unassembled WGS sequence"/>
</dbReference>
<feature type="compositionally biased region" description="Pro residues" evidence="1">
    <location>
        <begin position="19"/>
        <end position="29"/>
    </location>
</feature>
<gene>
    <name evidence="2" type="ORF">BDY21DRAFT_355837</name>
</gene>
<feature type="compositionally biased region" description="Low complexity" evidence="1">
    <location>
        <begin position="38"/>
        <end position="50"/>
    </location>
</feature>
<protein>
    <submittedName>
        <fullName evidence="2">Uncharacterized protein</fullName>
    </submittedName>
</protein>
<evidence type="ECO:0000256" key="1">
    <source>
        <dbReference type="SAM" id="MobiDB-lite"/>
    </source>
</evidence>
<reference evidence="2" key="1">
    <citation type="journal article" date="2020" name="Stud. Mycol.">
        <title>101 Dothideomycetes genomes: a test case for predicting lifestyles and emergence of pathogens.</title>
        <authorList>
            <person name="Haridas S."/>
            <person name="Albert R."/>
            <person name="Binder M."/>
            <person name="Bloem J."/>
            <person name="Labutti K."/>
            <person name="Salamov A."/>
            <person name="Andreopoulos B."/>
            <person name="Baker S."/>
            <person name="Barry K."/>
            <person name="Bills G."/>
            <person name="Bluhm B."/>
            <person name="Cannon C."/>
            <person name="Castanera R."/>
            <person name="Culley D."/>
            <person name="Daum C."/>
            <person name="Ezra D."/>
            <person name="Gonzalez J."/>
            <person name="Henrissat B."/>
            <person name="Kuo A."/>
            <person name="Liang C."/>
            <person name="Lipzen A."/>
            <person name="Lutzoni F."/>
            <person name="Magnuson J."/>
            <person name="Mondo S."/>
            <person name="Nolan M."/>
            <person name="Ohm R."/>
            <person name="Pangilinan J."/>
            <person name="Park H.-J."/>
            <person name="Ramirez L."/>
            <person name="Alfaro M."/>
            <person name="Sun H."/>
            <person name="Tritt A."/>
            <person name="Yoshinaga Y."/>
            <person name="Zwiers L.-H."/>
            <person name="Turgeon B."/>
            <person name="Goodwin S."/>
            <person name="Spatafora J."/>
            <person name="Crous P."/>
            <person name="Grigoriev I."/>
        </authorList>
    </citation>
    <scope>NUCLEOTIDE SEQUENCE</scope>
    <source>
        <strain evidence="2">ATCC 16933</strain>
    </source>
</reference>
<organism evidence="2 3">
    <name type="scientific">Lineolata rhizophorae</name>
    <dbReference type="NCBI Taxonomy" id="578093"/>
    <lineage>
        <taxon>Eukaryota</taxon>
        <taxon>Fungi</taxon>
        <taxon>Dikarya</taxon>
        <taxon>Ascomycota</taxon>
        <taxon>Pezizomycotina</taxon>
        <taxon>Dothideomycetes</taxon>
        <taxon>Dothideomycetes incertae sedis</taxon>
        <taxon>Lineolatales</taxon>
        <taxon>Lineolataceae</taxon>
        <taxon>Lineolata</taxon>
    </lineage>
</organism>
<dbReference type="EMBL" id="MU001697">
    <property type="protein sequence ID" value="KAF2453427.1"/>
    <property type="molecule type" value="Genomic_DNA"/>
</dbReference>
<proteinExistence type="predicted"/>
<sequence>MESHASFYSVASPVGAPYPGTPSGPPPFPYQSDSGLASPTPSSTRSTPQPHDTRQHARSLSQQQWEEILRSKDCPQGLMADPCYISQVSTELERRARADEHIHQLPQHAQRETAEERERERRLSWAQQMIMTNPLLSAEVFCTMFRRHQEHLEREQQQQQQQQQQRQQHQRRAPCM</sequence>
<dbReference type="OrthoDB" id="3944834at2759"/>
<accession>A0A6A6NPI9</accession>
<keyword evidence="3" id="KW-1185">Reference proteome</keyword>
<dbReference type="AlphaFoldDB" id="A0A6A6NPI9"/>